<feature type="compositionally biased region" description="Basic and acidic residues" evidence="18">
    <location>
        <begin position="388"/>
        <end position="405"/>
    </location>
</feature>
<comment type="similarity">
    <text evidence="4 17">Belongs to the RAD18 family.</text>
</comment>
<dbReference type="SUPFAM" id="SSF57850">
    <property type="entry name" value="RING/U-box"/>
    <property type="match status" value="1"/>
</dbReference>
<evidence type="ECO:0000256" key="16">
    <source>
        <dbReference type="PROSITE-ProRule" id="PRU00175"/>
    </source>
</evidence>
<feature type="region of interest" description="Disordered" evidence="18">
    <location>
        <begin position="378"/>
        <end position="415"/>
    </location>
</feature>
<evidence type="ECO:0000256" key="7">
    <source>
        <dbReference type="ARBA" id="ARBA00022679"/>
    </source>
</evidence>
<proteinExistence type="inferred from homology"/>
<dbReference type="GO" id="GO:0006513">
    <property type="term" value="P:protein monoubiquitination"/>
    <property type="evidence" value="ECO:0007669"/>
    <property type="project" value="InterPro"/>
</dbReference>
<dbReference type="GO" id="GO:0006301">
    <property type="term" value="P:DNA damage tolerance"/>
    <property type="evidence" value="ECO:0007669"/>
    <property type="project" value="InterPro"/>
</dbReference>
<evidence type="ECO:0000256" key="17">
    <source>
        <dbReference type="RuleBase" id="RU368093"/>
    </source>
</evidence>
<evidence type="ECO:0000256" key="13">
    <source>
        <dbReference type="ARBA" id="ARBA00023125"/>
    </source>
</evidence>
<dbReference type="PANTHER" id="PTHR14134">
    <property type="entry name" value="E3 UBIQUITIN-PROTEIN LIGASE RAD18"/>
    <property type="match status" value="1"/>
</dbReference>
<evidence type="ECO:0000256" key="9">
    <source>
        <dbReference type="ARBA" id="ARBA00022763"/>
    </source>
</evidence>
<dbReference type="GO" id="GO:0005634">
    <property type="term" value="C:nucleus"/>
    <property type="evidence" value="ECO:0007669"/>
    <property type="project" value="UniProtKB-SubCell"/>
</dbReference>
<evidence type="ECO:0000259" key="20">
    <source>
        <dbReference type="PROSITE" id="PS50800"/>
    </source>
</evidence>
<feature type="compositionally biased region" description="Basic and acidic residues" evidence="18">
    <location>
        <begin position="197"/>
        <end position="206"/>
    </location>
</feature>
<dbReference type="Pfam" id="PF13923">
    <property type="entry name" value="zf-C3HC4_2"/>
    <property type="match status" value="1"/>
</dbReference>
<evidence type="ECO:0000256" key="8">
    <source>
        <dbReference type="ARBA" id="ARBA00022723"/>
    </source>
</evidence>
<dbReference type="InterPro" id="IPR039577">
    <property type="entry name" value="Rad18"/>
</dbReference>
<reference evidence="21 22" key="1">
    <citation type="journal article" date="2016" name="Proc. Natl. Acad. Sci. U.S.A.">
        <title>Comparative genomics of biotechnologically important yeasts.</title>
        <authorList>
            <person name="Riley R."/>
            <person name="Haridas S."/>
            <person name="Wolfe K.H."/>
            <person name="Lopes M.R."/>
            <person name="Hittinger C.T."/>
            <person name="Goeker M."/>
            <person name="Salamov A.A."/>
            <person name="Wisecaver J.H."/>
            <person name="Long T.M."/>
            <person name="Calvey C.H."/>
            <person name="Aerts A.L."/>
            <person name="Barry K.W."/>
            <person name="Choi C."/>
            <person name="Clum A."/>
            <person name="Coughlan A.Y."/>
            <person name="Deshpande S."/>
            <person name="Douglass A.P."/>
            <person name="Hanson S.J."/>
            <person name="Klenk H.-P."/>
            <person name="LaButti K.M."/>
            <person name="Lapidus A."/>
            <person name="Lindquist E.A."/>
            <person name="Lipzen A.M."/>
            <person name="Meier-Kolthoff J.P."/>
            <person name="Ohm R.A."/>
            <person name="Otillar R.P."/>
            <person name="Pangilinan J.L."/>
            <person name="Peng Y."/>
            <person name="Rokas A."/>
            <person name="Rosa C.A."/>
            <person name="Scheuner C."/>
            <person name="Sibirny A.A."/>
            <person name="Slot J.C."/>
            <person name="Stielow J.B."/>
            <person name="Sun H."/>
            <person name="Kurtzman C.P."/>
            <person name="Blackwell M."/>
            <person name="Grigoriev I.V."/>
            <person name="Jeffries T.W."/>
        </authorList>
    </citation>
    <scope>NUCLEOTIDE SEQUENCE [LARGE SCALE GENOMIC DNA]</scope>
    <source>
        <strain evidence="21 22">NRRL Y-2026</strain>
    </source>
</reference>
<evidence type="ECO:0000256" key="6">
    <source>
        <dbReference type="ARBA" id="ARBA00015551"/>
    </source>
</evidence>
<accession>A0A1E3NMA3</accession>
<evidence type="ECO:0000256" key="4">
    <source>
        <dbReference type="ARBA" id="ARBA00009506"/>
    </source>
</evidence>
<evidence type="ECO:0000256" key="12">
    <source>
        <dbReference type="ARBA" id="ARBA00022833"/>
    </source>
</evidence>
<evidence type="ECO:0000259" key="19">
    <source>
        <dbReference type="PROSITE" id="PS50089"/>
    </source>
</evidence>
<evidence type="ECO:0000256" key="2">
    <source>
        <dbReference type="ARBA" id="ARBA00004123"/>
    </source>
</evidence>
<dbReference type="Gene3D" id="3.30.40.10">
    <property type="entry name" value="Zinc/RING finger domain, C3HC4 (zinc finger)"/>
    <property type="match status" value="1"/>
</dbReference>
<evidence type="ECO:0000313" key="21">
    <source>
        <dbReference type="EMBL" id="ODQ47260.1"/>
    </source>
</evidence>
<dbReference type="PANTHER" id="PTHR14134:SF2">
    <property type="entry name" value="E3 UBIQUITIN-PROTEIN LIGASE RAD18"/>
    <property type="match status" value="1"/>
</dbReference>
<dbReference type="InterPro" id="IPR004580">
    <property type="entry name" value="Rad18_fungi"/>
</dbReference>
<dbReference type="InterPro" id="IPR003034">
    <property type="entry name" value="SAP_dom"/>
</dbReference>
<dbReference type="InterPro" id="IPR017907">
    <property type="entry name" value="Znf_RING_CS"/>
</dbReference>
<evidence type="ECO:0000256" key="1">
    <source>
        <dbReference type="ARBA" id="ARBA00000900"/>
    </source>
</evidence>
<sequence>MAIHALVSDTLEEVTDPSDWSECKYPELADLDSYLRCQICKDLLKAPVLTTCGHTFCSICIRRSITESNKCPACLEETYESGLRKVLLLDNIVKWFSQHRKELLNKLQPEHINDSQEQENSDINESSYIVTNNSKGNENQSTTNFLIPRDVSNVLISNEINSDPPNEKSEKEILAECPICGVFKPLSEIQGSHIDKCLTSGHRDKSPNLSLNQPQPSSPKGTRSKTLHNFFDKSDKSKNGGSLQLQPHFLKSKQRLANLDTSISTSKLKEKLNSLHLSSSGTRNQMEQRMKEYINLYNANLDSINPVSDRVVVDRLQKWEALINNKPNNGGLYNSNNTSNARNTSSPPVNYDEPTIKRQKIQHDEWNNKNNDQYLELIKKARANMKKQNKDKPSTNNDGKSKAESFSDDDSELLL</sequence>
<keyword evidence="22" id="KW-1185">Reference proteome</keyword>
<evidence type="ECO:0000256" key="10">
    <source>
        <dbReference type="ARBA" id="ARBA00022771"/>
    </source>
</evidence>
<comment type="subunit">
    <text evidence="17">Interacts with E2 UBC2, forming a complex with ubiquitin ligase activity.</text>
</comment>
<keyword evidence="15 17" id="KW-0539">Nucleus</keyword>
<dbReference type="PROSITE" id="PS50800">
    <property type="entry name" value="SAP"/>
    <property type="match status" value="1"/>
</dbReference>
<feature type="domain" description="SAP" evidence="20">
    <location>
        <begin position="260"/>
        <end position="294"/>
    </location>
</feature>
<dbReference type="GO" id="GO:0008270">
    <property type="term" value="F:zinc ion binding"/>
    <property type="evidence" value="ECO:0007669"/>
    <property type="project" value="UniProtKB-KW"/>
</dbReference>
<organism evidence="21 22">
    <name type="scientific">Pichia membranifaciens NRRL Y-2026</name>
    <dbReference type="NCBI Taxonomy" id="763406"/>
    <lineage>
        <taxon>Eukaryota</taxon>
        <taxon>Fungi</taxon>
        <taxon>Dikarya</taxon>
        <taxon>Ascomycota</taxon>
        <taxon>Saccharomycotina</taxon>
        <taxon>Pichiomycetes</taxon>
        <taxon>Pichiales</taxon>
        <taxon>Pichiaceae</taxon>
        <taxon>Pichia</taxon>
    </lineage>
</organism>
<dbReference type="AlphaFoldDB" id="A0A1E3NMA3"/>
<feature type="domain" description="RING-type" evidence="19">
    <location>
        <begin position="37"/>
        <end position="74"/>
    </location>
</feature>
<dbReference type="Gene3D" id="3.30.160.60">
    <property type="entry name" value="Classic Zinc Finger"/>
    <property type="match status" value="1"/>
</dbReference>
<feature type="region of interest" description="Disordered" evidence="18">
    <location>
        <begin position="326"/>
        <end position="353"/>
    </location>
</feature>
<evidence type="ECO:0000256" key="3">
    <source>
        <dbReference type="ARBA" id="ARBA00004906"/>
    </source>
</evidence>
<feature type="region of interest" description="Disordered" evidence="18">
    <location>
        <begin position="197"/>
        <end position="244"/>
    </location>
</feature>
<dbReference type="UniPathway" id="UPA00143"/>
<evidence type="ECO:0000256" key="5">
    <source>
        <dbReference type="ARBA" id="ARBA00012483"/>
    </source>
</evidence>
<evidence type="ECO:0000256" key="15">
    <source>
        <dbReference type="ARBA" id="ARBA00023242"/>
    </source>
</evidence>
<dbReference type="Proteomes" id="UP000094455">
    <property type="component" value="Unassembled WGS sequence"/>
</dbReference>
<evidence type="ECO:0000256" key="14">
    <source>
        <dbReference type="ARBA" id="ARBA00023204"/>
    </source>
</evidence>
<comment type="function">
    <text evidence="17">E3 RING-finger protein, member of the UBC2/RAD6 epistasis group. Associates to the E2 ubiquitin conjugating enzyme UBC2/RAD6 to form the UBC2-RAD18 ubiquitin ligase complex involved in postreplicative repair (PRR) of damaged DNA.</text>
</comment>
<dbReference type="OrthoDB" id="9049620at2759"/>
<gene>
    <name evidence="21" type="ORF">PICMEDRAFT_71352</name>
</gene>
<dbReference type="RefSeq" id="XP_019018373.1">
    <property type="nucleotide sequence ID" value="XM_019163900.1"/>
</dbReference>
<dbReference type="GO" id="GO:0003697">
    <property type="term" value="F:single-stranded DNA binding"/>
    <property type="evidence" value="ECO:0007669"/>
    <property type="project" value="UniProtKB-UniRule"/>
</dbReference>
<dbReference type="GO" id="GO:0006281">
    <property type="term" value="P:DNA repair"/>
    <property type="evidence" value="ECO:0007669"/>
    <property type="project" value="UniProtKB-KW"/>
</dbReference>
<dbReference type="STRING" id="763406.A0A1E3NMA3"/>
<evidence type="ECO:0000256" key="11">
    <source>
        <dbReference type="ARBA" id="ARBA00022786"/>
    </source>
</evidence>
<dbReference type="InterPro" id="IPR001841">
    <property type="entry name" value="Znf_RING"/>
</dbReference>
<keyword evidence="12 17" id="KW-0862">Zinc</keyword>
<dbReference type="GO" id="GO:0061630">
    <property type="term" value="F:ubiquitin protein ligase activity"/>
    <property type="evidence" value="ECO:0007669"/>
    <property type="project" value="UniProtKB-UniRule"/>
</dbReference>
<dbReference type="SMART" id="SM00184">
    <property type="entry name" value="RING"/>
    <property type="match status" value="1"/>
</dbReference>
<feature type="compositionally biased region" description="Polar residues" evidence="18">
    <location>
        <begin position="207"/>
        <end position="221"/>
    </location>
</feature>
<keyword evidence="10 16" id="KW-0863">Zinc-finger</keyword>
<feature type="compositionally biased region" description="Low complexity" evidence="18">
    <location>
        <begin position="334"/>
        <end position="346"/>
    </location>
</feature>
<keyword evidence="13 17" id="KW-0238">DNA-binding</keyword>
<dbReference type="InterPro" id="IPR013083">
    <property type="entry name" value="Znf_RING/FYVE/PHD"/>
</dbReference>
<keyword evidence="9 17" id="KW-0227">DNA damage</keyword>
<dbReference type="PROSITE" id="PS50089">
    <property type="entry name" value="ZF_RING_2"/>
    <property type="match status" value="1"/>
</dbReference>
<dbReference type="PROSITE" id="PS00518">
    <property type="entry name" value="ZF_RING_1"/>
    <property type="match status" value="1"/>
</dbReference>
<evidence type="ECO:0000313" key="22">
    <source>
        <dbReference type="Proteomes" id="UP000094455"/>
    </source>
</evidence>
<comment type="catalytic activity">
    <reaction evidence="1 17">
        <text>S-ubiquitinyl-[E2 ubiquitin-conjugating enzyme]-L-cysteine + [acceptor protein]-L-lysine = [E2 ubiquitin-conjugating enzyme]-L-cysteine + N(6)-ubiquitinyl-[acceptor protein]-L-lysine.</text>
        <dbReference type="EC" id="2.3.2.27"/>
    </reaction>
</comment>
<comment type="subcellular location">
    <subcellularLocation>
        <location evidence="2 17">Nucleus</location>
    </subcellularLocation>
</comment>
<keyword evidence="11 17" id="KW-0833">Ubl conjugation pathway</keyword>
<dbReference type="EC" id="2.3.2.27" evidence="5 17"/>
<keyword evidence="7 17" id="KW-0808">Transferase</keyword>
<keyword evidence="8 17" id="KW-0479">Metal-binding</keyword>
<comment type="pathway">
    <text evidence="3 17">Protein modification; protein ubiquitination.</text>
</comment>
<name>A0A1E3NMA3_9ASCO</name>
<dbReference type="GO" id="GO:0097505">
    <property type="term" value="C:Rad6-Rad18 complex"/>
    <property type="evidence" value="ECO:0007669"/>
    <property type="project" value="TreeGrafter"/>
</dbReference>
<keyword evidence="14 17" id="KW-0234">DNA repair</keyword>
<feature type="compositionally biased region" description="Acidic residues" evidence="18">
    <location>
        <begin position="406"/>
        <end position="415"/>
    </location>
</feature>
<dbReference type="EMBL" id="KV454002">
    <property type="protein sequence ID" value="ODQ47260.1"/>
    <property type="molecule type" value="Genomic_DNA"/>
</dbReference>
<dbReference type="FunFam" id="3.30.40.10:FF:000172">
    <property type="entry name" value="E3 ubiquitin-protein ligase RAD18"/>
    <property type="match status" value="1"/>
</dbReference>
<dbReference type="GeneID" id="30180587"/>
<dbReference type="NCBIfam" id="TIGR00599">
    <property type="entry name" value="rad18"/>
    <property type="match status" value="1"/>
</dbReference>
<protein>
    <recommendedName>
        <fullName evidence="6 17">Postreplication repair E3 ubiquitin-protein ligase RAD18</fullName>
        <ecNumber evidence="5 17">2.3.2.27</ecNumber>
    </recommendedName>
    <alternativeName>
        <fullName evidence="17">RING-type E3 ubiquitin transferase RAD18</fullName>
    </alternativeName>
</protein>
<evidence type="ECO:0000256" key="18">
    <source>
        <dbReference type="SAM" id="MobiDB-lite"/>
    </source>
</evidence>